<feature type="compositionally biased region" description="Gly residues" evidence="1">
    <location>
        <begin position="65"/>
        <end position="75"/>
    </location>
</feature>
<proteinExistence type="predicted"/>
<evidence type="ECO:0000313" key="2">
    <source>
        <dbReference type="EMBL" id="JAT33653.1"/>
    </source>
</evidence>
<sequence length="116" mass="11887">MRLSTEGYQYSQLSPSQSPTGPTYTQLSGGARGPAPAPYHTAPAPPTPGMWSWQGANQTSESGPGSSGGGGGGPNSAGPPGNPPQPHELSDMMMQMLDQGAATSFEDLNMFNASFE</sequence>
<gene>
    <name evidence="2" type="ORF">g.32244</name>
</gene>
<reference evidence="2" key="1">
    <citation type="submission" date="2015-11" db="EMBL/GenBank/DDBJ databases">
        <title>De novo transcriptome assembly of four potential Pierce s Disease insect vectors from Arizona vineyards.</title>
        <authorList>
            <person name="Tassone E.E."/>
        </authorList>
    </citation>
    <scope>NUCLEOTIDE SEQUENCE</scope>
</reference>
<feature type="compositionally biased region" description="Low complexity" evidence="1">
    <location>
        <begin position="8"/>
        <end position="19"/>
    </location>
</feature>
<feature type="region of interest" description="Disordered" evidence="1">
    <location>
        <begin position="1"/>
        <end position="90"/>
    </location>
</feature>
<dbReference type="AlphaFoldDB" id="A0A1B6MCJ6"/>
<dbReference type="EMBL" id="GEBQ01006324">
    <property type="protein sequence ID" value="JAT33653.1"/>
    <property type="molecule type" value="Transcribed_RNA"/>
</dbReference>
<protein>
    <submittedName>
        <fullName evidence="2">Uncharacterized protein</fullName>
    </submittedName>
</protein>
<accession>A0A1B6MCJ6</accession>
<evidence type="ECO:0000256" key="1">
    <source>
        <dbReference type="SAM" id="MobiDB-lite"/>
    </source>
</evidence>
<organism evidence="2">
    <name type="scientific">Graphocephala atropunctata</name>
    <dbReference type="NCBI Taxonomy" id="36148"/>
    <lineage>
        <taxon>Eukaryota</taxon>
        <taxon>Metazoa</taxon>
        <taxon>Ecdysozoa</taxon>
        <taxon>Arthropoda</taxon>
        <taxon>Hexapoda</taxon>
        <taxon>Insecta</taxon>
        <taxon>Pterygota</taxon>
        <taxon>Neoptera</taxon>
        <taxon>Paraneoptera</taxon>
        <taxon>Hemiptera</taxon>
        <taxon>Auchenorrhyncha</taxon>
        <taxon>Membracoidea</taxon>
        <taxon>Cicadellidae</taxon>
        <taxon>Cicadellinae</taxon>
        <taxon>Cicadellini</taxon>
        <taxon>Graphocephala</taxon>
    </lineage>
</organism>
<name>A0A1B6MCJ6_9HEMI</name>